<sequence>MRPLIRRAAPAVRRDYAPSRLAYRAQRLWLTPLVRRAALRWAPAAALAALVGWGVAANREAALAWAAETRHAFETRPEFIVSGLTVTGASADTASAVAEVLGGALPASSFHLDLPALREAATAFDAVADAELSVSGGRLRVALSERVPAFVWRTGERLVLIDPEGRRVADADRRADHPGLPLLVGQGASSAASSALDVVHAAGPLLPELRALVRVGHRRWDAVLSGGQRVMLPPAGPAAAMEVAARLHARERLFERAVTHLDLRDPARPLIRLLEPARAQVAAARALTLAAGDRE</sequence>
<keyword evidence="3 6" id="KW-0812">Transmembrane</keyword>
<evidence type="ECO:0000256" key="2">
    <source>
        <dbReference type="ARBA" id="ARBA00022618"/>
    </source>
</evidence>
<gene>
    <name evidence="6" type="primary">ftsQ</name>
    <name evidence="8" type="ORF">BCF33_1193</name>
</gene>
<dbReference type="OrthoDB" id="9783091at2"/>
<evidence type="ECO:0000256" key="6">
    <source>
        <dbReference type="HAMAP-Rule" id="MF_00911"/>
    </source>
</evidence>
<dbReference type="GO" id="GO:0032153">
    <property type="term" value="C:cell division site"/>
    <property type="evidence" value="ECO:0007669"/>
    <property type="project" value="UniProtKB-UniRule"/>
</dbReference>
<evidence type="ECO:0000313" key="8">
    <source>
        <dbReference type="EMBL" id="PRY95572.1"/>
    </source>
</evidence>
<proteinExistence type="inferred from homology"/>
<keyword evidence="1 6" id="KW-1003">Cell membrane</keyword>
<dbReference type="GO" id="GO:0005886">
    <property type="term" value="C:plasma membrane"/>
    <property type="evidence" value="ECO:0007669"/>
    <property type="project" value="UniProtKB-SubCell"/>
</dbReference>
<dbReference type="Proteomes" id="UP000238801">
    <property type="component" value="Unassembled WGS sequence"/>
</dbReference>
<keyword evidence="6" id="KW-0472">Membrane</keyword>
<evidence type="ECO:0000256" key="1">
    <source>
        <dbReference type="ARBA" id="ARBA00022475"/>
    </source>
</evidence>
<dbReference type="InterPro" id="IPR005548">
    <property type="entry name" value="Cell_div_FtsQ/DivIB_C"/>
</dbReference>
<dbReference type="Pfam" id="PF03799">
    <property type="entry name" value="FtsQ_DivIB_C"/>
    <property type="match status" value="1"/>
</dbReference>
<keyword evidence="4 6" id="KW-1133">Transmembrane helix</keyword>
<evidence type="ECO:0000256" key="4">
    <source>
        <dbReference type="ARBA" id="ARBA00022989"/>
    </source>
</evidence>
<keyword evidence="9" id="KW-1185">Reference proteome</keyword>
<evidence type="ECO:0000256" key="5">
    <source>
        <dbReference type="ARBA" id="ARBA00023306"/>
    </source>
</evidence>
<keyword evidence="6" id="KW-0997">Cell inner membrane</keyword>
<dbReference type="EMBL" id="PVTT01000001">
    <property type="protein sequence ID" value="PRY95572.1"/>
    <property type="molecule type" value="Genomic_DNA"/>
</dbReference>
<comment type="similarity">
    <text evidence="6">Belongs to the FtsQ/DivIB family. FtsQ subfamily.</text>
</comment>
<accession>A0A2T0X9E3</accession>
<comment type="subcellular location">
    <subcellularLocation>
        <location evidence="6">Cell inner membrane</location>
        <topology evidence="6">Single-pass type II membrane protein</topology>
    </subcellularLocation>
    <text evidence="6">Localizes to the division septum.</text>
</comment>
<dbReference type="GO" id="GO:0090529">
    <property type="term" value="P:cell septum assembly"/>
    <property type="evidence" value="ECO:0007669"/>
    <property type="project" value="InterPro"/>
</dbReference>
<comment type="caution">
    <text evidence="8">The sequence shown here is derived from an EMBL/GenBank/DDBJ whole genome shotgun (WGS) entry which is preliminary data.</text>
</comment>
<evidence type="ECO:0000313" key="9">
    <source>
        <dbReference type="Proteomes" id="UP000238801"/>
    </source>
</evidence>
<feature type="domain" description="Cell division protein FtsQ/DivIB C-terminal" evidence="7">
    <location>
        <begin position="151"/>
        <end position="264"/>
    </location>
</feature>
<organism evidence="8 9">
    <name type="scientific">Hasllibacter halocynthiae</name>
    <dbReference type="NCBI Taxonomy" id="595589"/>
    <lineage>
        <taxon>Bacteria</taxon>
        <taxon>Pseudomonadati</taxon>
        <taxon>Pseudomonadota</taxon>
        <taxon>Alphaproteobacteria</taxon>
        <taxon>Rhodobacterales</taxon>
        <taxon>Roseobacteraceae</taxon>
        <taxon>Hasllibacter</taxon>
    </lineage>
</organism>
<dbReference type="InterPro" id="IPR026579">
    <property type="entry name" value="FtsQ"/>
</dbReference>
<protein>
    <recommendedName>
        <fullName evidence="6">Cell division protein FtsQ</fullName>
    </recommendedName>
</protein>
<reference evidence="8 9" key="1">
    <citation type="submission" date="2018-03" db="EMBL/GenBank/DDBJ databases">
        <title>Genomic Encyclopedia of Archaeal and Bacterial Type Strains, Phase II (KMG-II): from individual species to whole genera.</title>
        <authorList>
            <person name="Goeker M."/>
        </authorList>
    </citation>
    <scope>NUCLEOTIDE SEQUENCE [LARGE SCALE GENOMIC DNA]</scope>
    <source>
        <strain evidence="8 9">DSM 29318</strain>
    </source>
</reference>
<dbReference type="RefSeq" id="WP_158259356.1">
    <property type="nucleotide sequence ID" value="NZ_PVTT01000001.1"/>
</dbReference>
<dbReference type="GO" id="GO:0043093">
    <property type="term" value="P:FtsZ-dependent cytokinesis"/>
    <property type="evidence" value="ECO:0007669"/>
    <property type="project" value="UniProtKB-UniRule"/>
</dbReference>
<comment type="function">
    <text evidence="6">Essential cell division protein.</text>
</comment>
<evidence type="ECO:0000259" key="7">
    <source>
        <dbReference type="Pfam" id="PF03799"/>
    </source>
</evidence>
<dbReference type="HAMAP" id="MF_00911">
    <property type="entry name" value="FtsQ_subfam"/>
    <property type="match status" value="1"/>
</dbReference>
<keyword evidence="5 6" id="KW-0131">Cell cycle</keyword>
<evidence type="ECO:0000256" key="3">
    <source>
        <dbReference type="ARBA" id="ARBA00022692"/>
    </source>
</evidence>
<dbReference type="AlphaFoldDB" id="A0A2T0X9E3"/>
<keyword evidence="2 6" id="KW-0132">Cell division</keyword>
<name>A0A2T0X9E3_9RHOB</name>